<organism evidence="19">
    <name type="scientific">Ceratitis capitata</name>
    <name type="common">Mediterranean fruit fly</name>
    <name type="synonym">Tephritis capitata</name>
    <dbReference type="NCBI Taxonomy" id="7213"/>
    <lineage>
        <taxon>Eukaryota</taxon>
        <taxon>Metazoa</taxon>
        <taxon>Ecdysozoa</taxon>
        <taxon>Arthropoda</taxon>
        <taxon>Hexapoda</taxon>
        <taxon>Insecta</taxon>
        <taxon>Pterygota</taxon>
        <taxon>Neoptera</taxon>
        <taxon>Endopterygota</taxon>
        <taxon>Diptera</taxon>
        <taxon>Brachycera</taxon>
        <taxon>Muscomorpha</taxon>
        <taxon>Tephritoidea</taxon>
        <taxon>Tephritidae</taxon>
        <taxon>Ceratitis</taxon>
        <taxon>Ceratitis</taxon>
    </lineage>
</organism>
<feature type="compositionally biased region" description="Low complexity" evidence="17">
    <location>
        <begin position="697"/>
        <end position="713"/>
    </location>
</feature>
<gene>
    <name evidence="19" type="primary">DCP2</name>
</gene>
<dbReference type="PANTHER" id="PTHR23114">
    <property type="entry name" value="M7GPPPN-MRNA HYDROLASE"/>
    <property type="match status" value="1"/>
</dbReference>
<dbReference type="GO" id="GO:0030145">
    <property type="term" value="F:manganese ion binding"/>
    <property type="evidence" value="ECO:0007669"/>
    <property type="project" value="InterPro"/>
</dbReference>
<name>W8CAE2_CERCA</name>
<evidence type="ECO:0000256" key="16">
    <source>
        <dbReference type="ARBA" id="ARBA00078183"/>
    </source>
</evidence>
<dbReference type="SUPFAM" id="SSF55811">
    <property type="entry name" value="Nudix"/>
    <property type="match status" value="1"/>
</dbReference>
<proteinExistence type="evidence at transcript level"/>
<keyword evidence="10" id="KW-0694">RNA-binding</keyword>
<dbReference type="PROSITE" id="PS00893">
    <property type="entry name" value="NUDIX_BOX"/>
    <property type="match status" value="1"/>
</dbReference>
<comment type="catalytic activity">
    <reaction evidence="13">
        <text>a 5'-end (N(7)-methyl 5'-triphosphoguanosine)-ribonucleoside in mRNA + H2O = N(7)-methyl-GDP + a 5'-end phospho-ribonucleoside in mRNA + 2 H(+)</text>
        <dbReference type="Rhea" id="RHEA:67484"/>
        <dbReference type="Rhea" id="RHEA-COMP:15692"/>
        <dbReference type="Rhea" id="RHEA-COMP:17167"/>
        <dbReference type="ChEBI" id="CHEBI:15377"/>
        <dbReference type="ChEBI" id="CHEBI:15378"/>
        <dbReference type="ChEBI" id="CHEBI:63714"/>
        <dbReference type="ChEBI" id="CHEBI:138282"/>
        <dbReference type="ChEBI" id="CHEBI:156461"/>
        <dbReference type="EC" id="3.6.1.62"/>
    </reaction>
    <physiologicalReaction direction="left-to-right" evidence="13">
        <dbReference type="Rhea" id="RHEA:67485"/>
    </physiologicalReaction>
</comment>
<evidence type="ECO:0000256" key="12">
    <source>
        <dbReference type="ARBA" id="ARBA00023242"/>
    </source>
</evidence>
<dbReference type="InterPro" id="IPR000086">
    <property type="entry name" value="NUDIX_hydrolase_dom"/>
</dbReference>
<feature type="compositionally biased region" description="Low complexity" evidence="17">
    <location>
        <begin position="729"/>
        <end position="743"/>
    </location>
</feature>
<feature type="compositionally biased region" description="Polar residues" evidence="17">
    <location>
        <begin position="621"/>
        <end position="667"/>
    </location>
</feature>
<evidence type="ECO:0000256" key="7">
    <source>
        <dbReference type="ARBA" id="ARBA00022553"/>
    </source>
</evidence>
<dbReference type="InterPro" id="IPR044099">
    <property type="entry name" value="Dcp2_NUDIX"/>
</dbReference>
<comment type="similarity">
    <text evidence="5">Belongs to the Nudix hydrolase family. DCP2 subfamily.</text>
</comment>
<dbReference type="GO" id="GO:0140933">
    <property type="term" value="F:5'-(N(7)-methylguanosine 5'-triphospho)-[mRNA] hydrolase activity"/>
    <property type="evidence" value="ECO:0007669"/>
    <property type="project" value="UniProtKB-EC"/>
</dbReference>
<dbReference type="Gene3D" id="1.10.10.1050">
    <property type="entry name" value="Dcp2, box A domain"/>
    <property type="match status" value="1"/>
</dbReference>
<evidence type="ECO:0000256" key="9">
    <source>
        <dbReference type="ARBA" id="ARBA00022801"/>
    </source>
</evidence>
<reference evidence="19" key="1">
    <citation type="submission" date="2013-07" db="EMBL/GenBank/DDBJ databases">
        <authorList>
            <person name="Geib S."/>
        </authorList>
    </citation>
    <scope>NUCLEOTIDE SEQUENCE</scope>
</reference>
<reference evidence="19" key="2">
    <citation type="journal article" date="2014" name="BMC Genomics">
        <title>A genomic perspective to assessing quality of mass-reared SIT flies used in Mediterranean fruit fly (Ceratitis capitata) eradication in California.</title>
        <authorList>
            <person name="Calla B."/>
            <person name="Hall B."/>
            <person name="Hou S."/>
            <person name="Geib S.M."/>
        </authorList>
    </citation>
    <scope>NUCLEOTIDE SEQUENCE</scope>
</reference>
<dbReference type="SMART" id="SM01125">
    <property type="entry name" value="DCP2"/>
    <property type="match status" value="1"/>
</dbReference>
<evidence type="ECO:0000256" key="13">
    <source>
        <dbReference type="ARBA" id="ARBA00047661"/>
    </source>
</evidence>
<feature type="compositionally biased region" description="Low complexity" evidence="17">
    <location>
        <begin position="578"/>
        <end position="588"/>
    </location>
</feature>
<dbReference type="Pfam" id="PF00293">
    <property type="entry name" value="NUDIX"/>
    <property type="match status" value="1"/>
</dbReference>
<feature type="compositionally biased region" description="Basic and acidic residues" evidence="17">
    <location>
        <begin position="524"/>
        <end position="533"/>
    </location>
</feature>
<evidence type="ECO:0000256" key="4">
    <source>
        <dbReference type="ARBA" id="ARBA00004201"/>
    </source>
</evidence>
<comment type="cofactor">
    <cofactor evidence="1">
        <name>Mn(2+)</name>
        <dbReference type="ChEBI" id="CHEBI:29035"/>
    </cofactor>
</comment>
<feature type="compositionally biased region" description="Polar residues" evidence="17">
    <location>
        <begin position="508"/>
        <end position="519"/>
    </location>
</feature>
<dbReference type="SUPFAM" id="SSF140586">
    <property type="entry name" value="Dcp2 domain-like"/>
    <property type="match status" value="1"/>
</dbReference>
<feature type="compositionally biased region" description="Polar residues" evidence="17">
    <location>
        <begin position="600"/>
        <end position="614"/>
    </location>
</feature>
<dbReference type="FunFam" id="1.10.10.1050:FF:000001">
    <property type="entry name" value="M7GpppN-mRNA hydrolase isoform 2"/>
    <property type="match status" value="1"/>
</dbReference>
<evidence type="ECO:0000256" key="6">
    <source>
        <dbReference type="ARBA" id="ARBA00022490"/>
    </source>
</evidence>
<dbReference type="InterPro" id="IPR020084">
    <property type="entry name" value="NUDIX_hydrolase_CS"/>
</dbReference>
<dbReference type="FunFam" id="3.90.79.10:FF:000003">
    <property type="entry name" value="M7GpppN-mRNA hydrolase isoform 2"/>
    <property type="match status" value="1"/>
</dbReference>
<dbReference type="GO" id="GO:0000932">
    <property type="term" value="C:P-body"/>
    <property type="evidence" value="ECO:0007669"/>
    <property type="project" value="UniProtKB-SubCell"/>
</dbReference>
<evidence type="ECO:0000256" key="17">
    <source>
        <dbReference type="SAM" id="MobiDB-lite"/>
    </source>
</evidence>
<comment type="subcellular location">
    <subcellularLocation>
        <location evidence="4">Cytoplasm</location>
        <location evidence="4">P-body</location>
    </subcellularLocation>
    <subcellularLocation>
        <location evidence="3">Nucleus</location>
    </subcellularLocation>
</comment>
<evidence type="ECO:0000256" key="11">
    <source>
        <dbReference type="ARBA" id="ARBA00023211"/>
    </source>
</evidence>
<dbReference type="GO" id="GO:0005634">
    <property type="term" value="C:nucleus"/>
    <property type="evidence" value="ECO:0007669"/>
    <property type="project" value="UniProtKB-SubCell"/>
</dbReference>
<evidence type="ECO:0000259" key="18">
    <source>
        <dbReference type="PROSITE" id="PS51462"/>
    </source>
</evidence>
<evidence type="ECO:0000256" key="10">
    <source>
        <dbReference type="ARBA" id="ARBA00022884"/>
    </source>
</evidence>
<protein>
    <recommendedName>
        <fullName evidence="15">m7GpppN-mRNA hydrolase</fullName>
    </recommendedName>
    <alternativeName>
        <fullName evidence="16">mRNA-decapping enzyme 2</fullName>
    </alternativeName>
</protein>
<keyword evidence="6" id="KW-0963">Cytoplasm</keyword>
<dbReference type="Gene3D" id="3.90.79.10">
    <property type="entry name" value="Nucleoside Triphosphate Pyrophosphohydrolase"/>
    <property type="match status" value="1"/>
</dbReference>
<evidence type="ECO:0000313" key="19">
    <source>
        <dbReference type="EMBL" id="JAC00730.1"/>
    </source>
</evidence>
<dbReference type="GO" id="GO:0000184">
    <property type="term" value="P:nuclear-transcribed mRNA catabolic process, nonsense-mediated decay"/>
    <property type="evidence" value="ECO:0007669"/>
    <property type="project" value="InterPro"/>
</dbReference>
<dbReference type="AlphaFoldDB" id="W8CAE2"/>
<evidence type="ECO:0000256" key="1">
    <source>
        <dbReference type="ARBA" id="ARBA00001936"/>
    </source>
</evidence>
<dbReference type="EMBL" id="GAMC01005826">
    <property type="protein sequence ID" value="JAC00730.1"/>
    <property type="molecule type" value="mRNA"/>
</dbReference>
<evidence type="ECO:0000256" key="3">
    <source>
        <dbReference type="ARBA" id="ARBA00004123"/>
    </source>
</evidence>
<feature type="compositionally biased region" description="Low complexity" evidence="17">
    <location>
        <begin position="534"/>
        <end position="562"/>
    </location>
</feature>
<dbReference type="OrthoDB" id="18996at2759"/>
<comment type="cofactor">
    <cofactor evidence="2">
        <name>Mg(2+)</name>
        <dbReference type="ChEBI" id="CHEBI:18420"/>
    </cofactor>
</comment>
<dbReference type="GO" id="GO:0000290">
    <property type="term" value="P:deadenylation-dependent decapping of nuclear-transcribed mRNA"/>
    <property type="evidence" value="ECO:0007669"/>
    <property type="project" value="InterPro"/>
</dbReference>
<evidence type="ECO:0000256" key="5">
    <source>
        <dbReference type="ARBA" id="ARBA00005279"/>
    </source>
</evidence>
<dbReference type="CDD" id="cd03672">
    <property type="entry name" value="NUDIX_Dcp2p_Nudt20"/>
    <property type="match status" value="1"/>
</dbReference>
<evidence type="ECO:0000256" key="15">
    <source>
        <dbReference type="ARBA" id="ARBA00068566"/>
    </source>
</evidence>
<dbReference type="PANTHER" id="PTHR23114:SF17">
    <property type="entry name" value="M7GPPPN-MRNA HYDROLASE"/>
    <property type="match status" value="1"/>
</dbReference>
<dbReference type="InterPro" id="IPR007722">
    <property type="entry name" value="DCP2_BoxA"/>
</dbReference>
<dbReference type="InterPro" id="IPR015797">
    <property type="entry name" value="NUDIX_hydrolase-like_dom_sf"/>
</dbReference>
<evidence type="ECO:0000256" key="2">
    <source>
        <dbReference type="ARBA" id="ARBA00001946"/>
    </source>
</evidence>
<comment type="function">
    <text evidence="14">Decapping metalloenzyme that catalyzes the cleavage of the cap structure on mRNAs. Removes the 7-methyl guanine cap structure from mRNA molecules, yielding a 5'-phosphorylated mRNA fragment and 7m-GDP. Necessary for the degradation of mRNAs, both in normal mRNA turnover and in nonsense-mediated mRNA decay. Plays a role in replication-dependent histone mRNA degradation. Has higher activity towards mRNAs that lack a poly(A) tail. Has no activity towards a cap structure lacking an RNA moiety. The presence of a N(6)-methyladenosine methylation at the second transcribed position of mRNAs (N(6),2'-O-dimethyladenosine cap; m6A(m)) provides resistance to DCP2-mediated decapping. Blocks autophagy in nutrient-rich conditions by repressing the expression of ATG-related genes through degradation of their transcripts.</text>
</comment>
<dbReference type="InterPro" id="IPR036189">
    <property type="entry name" value="DCP2_BoxA_sf"/>
</dbReference>
<accession>W8CAE2</accession>
<dbReference type="PROSITE" id="PS51462">
    <property type="entry name" value="NUDIX"/>
    <property type="match status" value="1"/>
</dbReference>
<feature type="domain" description="Nudix hydrolase" evidence="18">
    <location>
        <begin position="319"/>
        <end position="448"/>
    </location>
</feature>
<keyword evidence="12" id="KW-0539">Nucleus</keyword>
<evidence type="ECO:0000256" key="14">
    <source>
        <dbReference type="ARBA" id="ARBA00060003"/>
    </source>
</evidence>
<dbReference type="Pfam" id="PF05026">
    <property type="entry name" value="DCP2"/>
    <property type="match status" value="1"/>
</dbReference>
<keyword evidence="8" id="KW-0479">Metal-binding</keyword>
<keyword evidence="9 19" id="KW-0378">Hydrolase</keyword>
<evidence type="ECO:0000256" key="8">
    <source>
        <dbReference type="ARBA" id="ARBA00022723"/>
    </source>
</evidence>
<dbReference type="GO" id="GO:0003723">
    <property type="term" value="F:RNA binding"/>
    <property type="evidence" value="ECO:0007669"/>
    <property type="project" value="UniProtKB-KW"/>
</dbReference>
<feature type="region of interest" description="Disordered" evidence="17">
    <location>
        <begin position="508"/>
        <end position="745"/>
    </location>
</feature>
<keyword evidence="7" id="KW-0597">Phosphoprotein</keyword>
<keyword evidence="11" id="KW-0464">Manganese</keyword>
<sequence length="919" mass="100573">MEVALNSVVASSTHTQQLAAVERYPTLLETKCNNSIYIKNYNIDNNGAVDLGQGILNLIGSAQECCKKEGVITPGDEYALASLSLKNALNLNKNVNEIDIQNLVEDEKCQQQKIFQCNSSGLALQVQQSENFATTSTELLSVLKGTTNIKNNFIHNTLSTSLDSSNLSTSPSSVTSSLTLATLSTSSITESSPVATRIPVASKNSAVKSVNGTKNGLQIPSDILDDLACRFIINVPDMELNNLIRICFQIELAHWFYLDFFCASGGDQQLQSEEGIKKKKLPSCGIKQFAIQIFQHISFLRDHLSSIDKILDDWKNYKLSVPTFGAILISEDLNFCLLVQSYFAKSSWGFPKGKVNENEDPAHCATREVYEETGYDITKLIVPNDYIEAVINYQYTRLYIVRGVSLDTQFSPRTRNEIKCCDWFPIDSLPVNKNDAISKAKLGINANSFFMIIPFVKRLKKWVNDKRSGIETRRKYTGGGGSSSPELNSPTTLMTTAAAAAAAAVGSNNQKNLNTSNSGKKNKHLDNYEDKHNTSSSSGGTTSDSGNYSAVSSGSKNGNNSNRSKRQRHKSMGDLDCNSNNNDKSSNNIKTVGSDCAESATESSPSDSAHSKTVSNHKRNGSSTKLSAASSINNGQHSNQSNVAGGNPSSKRQLFHSQSQSGNNQNGEKMISSFDLIRKEKQHHQKTVAQTDKSAKAQRQQQQQANGNGSSGRVRAKSQGDKMCVQQQNTTKNNNTNNNNGGNNKHRVQKQISMIIANSNETNNKDNKSNTICNTAANKPRVVSTPLPSPTCSGAELLALAAEAVNMPPTVTNLTPRPRPASVSLHFTTSVASPAVQQLQRMASGTNLRILKRCTSYQPQTEQQELQTKTLSIKQLQEQQVLQLDNNQDTRQQPLKFTPSLNSWTNFSFTKNFISNVFC</sequence>